<evidence type="ECO:0000259" key="11">
    <source>
        <dbReference type="PROSITE" id="PS52015"/>
    </source>
</evidence>
<dbReference type="NCBIfam" id="TIGR01352">
    <property type="entry name" value="tonB_Cterm"/>
    <property type="match status" value="1"/>
</dbReference>
<name>A0A395M3W2_9BACT</name>
<protein>
    <submittedName>
        <fullName evidence="12">Energy transducer TonB</fullName>
    </submittedName>
</protein>
<evidence type="ECO:0000256" key="8">
    <source>
        <dbReference type="ARBA" id="ARBA00022989"/>
    </source>
</evidence>
<dbReference type="Pfam" id="PF03544">
    <property type="entry name" value="TonB_C"/>
    <property type="match status" value="1"/>
</dbReference>
<dbReference type="InterPro" id="IPR051045">
    <property type="entry name" value="TonB-dependent_transducer"/>
</dbReference>
<proteinExistence type="inferred from homology"/>
<keyword evidence="8" id="KW-1133">Transmembrane helix</keyword>
<dbReference type="InterPro" id="IPR037682">
    <property type="entry name" value="TonB_C"/>
</dbReference>
<evidence type="ECO:0000256" key="10">
    <source>
        <dbReference type="SAM" id="Coils"/>
    </source>
</evidence>
<keyword evidence="6" id="KW-0812">Transmembrane</keyword>
<dbReference type="PROSITE" id="PS52015">
    <property type="entry name" value="TONB_CTD"/>
    <property type="match status" value="1"/>
</dbReference>
<dbReference type="AlphaFoldDB" id="A0A395M3W2"/>
<keyword evidence="5" id="KW-0997">Cell inner membrane</keyword>
<comment type="subcellular location">
    <subcellularLocation>
        <location evidence="1">Cell inner membrane</location>
        <topology evidence="1">Single-pass membrane protein</topology>
        <orientation evidence="1">Periplasmic side</orientation>
    </subcellularLocation>
</comment>
<reference evidence="12 13" key="1">
    <citation type="journal article" date="2011" name="ISME J.">
        <title>Community ecology of hot spring cyanobacterial mats: predominant populations and their functional potential.</title>
        <authorList>
            <person name="Klatt C.G."/>
            <person name="Wood J.M."/>
            <person name="Rusch D.B."/>
            <person name="Bateson M.M."/>
            <person name="Hamamura N."/>
            <person name="Heidelberg J.F."/>
            <person name="Grossman A.R."/>
            <person name="Bhaya D."/>
            <person name="Cohan F.M."/>
            <person name="Kuhl M."/>
            <person name="Bryant D.A."/>
            <person name="Ward D.M."/>
        </authorList>
    </citation>
    <scope>NUCLEOTIDE SEQUENCE [LARGE SCALE GENOMIC DNA]</scope>
    <source>
        <strain evidence="12">OS</strain>
    </source>
</reference>
<dbReference type="EMBL" id="PHFL01000001">
    <property type="protein sequence ID" value="RFM25450.1"/>
    <property type="molecule type" value="Genomic_DNA"/>
</dbReference>
<keyword evidence="4" id="KW-1003">Cell membrane</keyword>
<keyword evidence="3" id="KW-0813">Transport</keyword>
<evidence type="ECO:0000256" key="6">
    <source>
        <dbReference type="ARBA" id="ARBA00022692"/>
    </source>
</evidence>
<evidence type="ECO:0000256" key="9">
    <source>
        <dbReference type="ARBA" id="ARBA00023136"/>
    </source>
</evidence>
<dbReference type="GO" id="GO:0055085">
    <property type="term" value="P:transmembrane transport"/>
    <property type="evidence" value="ECO:0007669"/>
    <property type="project" value="InterPro"/>
</dbReference>
<evidence type="ECO:0000313" key="13">
    <source>
        <dbReference type="Proteomes" id="UP000266389"/>
    </source>
</evidence>
<feature type="domain" description="TonB C-terminal" evidence="11">
    <location>
        <begin position="44"/>
        <end position="138"/>
    </location>
</feature>
<evidence type="ECO:0000256" key="3">
    <source>
        <dbReference type="ARBA" id="ARBA00022448"/>
    </source>
</evidence>
<dbReference type="GO" id="GO:0005886">
    <property type="term" value="C:plasma membrane"/>
    <property type="evidence" value="ECO:0007669"/>
    <property type="project" value="UniProtKB-SubCell"/>
</dbReference>
<dbReference type="Gene3D" id="3.30.1150.10">
    <property type="match status" value="1"/>
</dbReference>
<organism evidence="12 13">
    <name type="scientific">Candidatus Thermochlorobacter aerophilus</name>
    <dbReference type="NCBI Taxonomy" id="1868324"/>
    <lineage>
        <taxon>Bacteria</taxon>
        <taxon>Pseudomonadati</taxon>
        <taxon>Chlorobiota</taxon>
        <taxon>Chlorobiia</taxon>
        <taxon>Chlorobiales</taxon>
        <taxon>Candidatus Thermochlorobacteriaceae</taxon>
        <taxon>Candidatus Thermochlorobacter</taxon>
    </lineage>
</organism>
<evidence type="ECO:0000256" key="1">
    <source>
        <dbReference type="ARBA" id="ARBA00004383"/>
    </source>
</evidence>
<keyword evidence="10" id="KW-0175">Coiled coil</keyword>
<evidence type="ECO:0000256" key="7">
    <source>
        <dbReference type="ARBA" id="ARBA00022927"/>
    </source>
</evidence>
<dbReference type="SUPFAM" id="SSF74653">
    <property type="entry name" value="TolA/TonB C-terminal domain"/>
    <property type="match status" value="1"/>
</dbReference>
<dbReference type="GO" id="GO:0015031">
    <property type="term" value="P:protein transport"/>
    <property type="evidence" value="ECO:0007669"/>
    <property type="project" value="UniProtKB-KW"/>
</dbReference>
<dbReference type="Proteomes" id="UP000266389">
    <property type="component" value="Unassembled WGS sequence"/>
</dbReference>
<comment type="similarity">
    <text evidence="2">Belongs to the TonB family.</text>
</comment>
<keyword evidence="7" id="KW-0653">Protein transport</keyword>
<evidence type="ECO:0000256" key="2">
    <source>
        <dbReference type="ARBA" id="ARBA00006555"/>
    </source>
</evidence>
<evidence type="ECO:0000256" key="4">
    <source>
        <dbReference type="ARBA" id="ARBA00022475"/>
    </source>
</evidence>
<evidence type="ECO:0000256" key="5">
    <source>
        <dbReference type="ARBA" id="ARBA00022519"/>
    </source>
</evidence>
<sequence length="138" mass="15024">MAEAKPSEPEPTTVAVDEDDEIKRITAEAEALTSQLNATVEKDVQIQGGIESIIKKIVYPETAIHMKIEGKVVARVFVDAKGNVLKIDILKPAHELLNEEAVRVLTEDAVYIPAQANGKPVAGAITVPLNFKIQKVTW</sequence>
<dbReference type="InterPro" id="IPR006260">
    <property type="entry name" value="TonB/TolA_C"/>
</dbReference>
<keyword evidence="9" id="KW-0472">Membrane</keyword>
<feature type="coiled-coil region" evidence="10">
    <location>
        <begin position="15"/>
        <end position="42"/>
    </location>
</feature>
<accession>A0A395M3W2</accession>
<evidence type="ECO:0000313" key="12">
    <source>
        <dbReference type="EMBL" id="RFM25450.1"/>
    </source>
</evidence>
<dbReference type="PANTHER" id="PTHR33446">
    <property type="entry name" value="PROTEIN TONB-RELATED"/>
    <property type="match status" value="1"/>
</dbReference>
<gene>
    <name evidence="12" type="ORF">D0433_00005</name>
</gene>
<comment type="caution">
    <text evidence="12">The sequence shown here is derived from an EMBL/GenBank/DDBJ whole genome shotgun (WGS) entry which is preliminary data.</text>
</comment>